<evidence type="ECO:0000313" key="5">
    <source>
        <dbReference type="EMBL" id="OUD08643.1"/>
    </source>
</evidence>
<dbReference type="Gene3D" id="2.70.70.10">
    <property type="entry name" value="Glucose Permease (Domain IIA)"/>
    <property type="match status" value="1"/>
</dbReference>
<evidence type="ECO:0000259" key="4">
    <source>
        <dbReference type="Pfam" id="PF19353"/>
    </source>
</evidence>
<feature type="coiled-coil region" evidence="1">
    <location>
        <begin position="135"/>
        <end position="162"/>
    </location>
</feature>
<accession>A0A251WXF8</accession>
<dbReference type="Proteomes" id="UP000194664">
    <property type="component" value="Unassembled WGS sequence"/>
</dbReference>
<dbReference type="CDD" id="cd12797">
    <property type="entry name" value="M23_peptidase"/>
    <property type="match status" value="1"/>
</dbReference>
<keyword evidence="2" id="KW-1133">Transmembrane helix</keyword>
<reference evidence="5 6" key="1">
    <citation type="submission" date="2016-12" db="EMBL/GenBank/DDBJ databases">
        <title>The draft genome sequence of HSLHS2.</title>
        <authorList>
            <person name="Hu D."/>
            <person name="Wang L."/>
            <person name="Shao Z."/>
        </authorList>
    </citation>
    <scope>NUCLEOTIDE SEQUENCE [LARGE SCALE GENOMIC DNA]</scope>
    <source>
        <strain evidence="5">MCCC 1A06712</strain>
    </source>
</reference>
<feature type="domain" description="M23ase beta-sheet core" evidence="3">
    <location>
        <begin position="332"/>
        <end position="427"/>
    </location>
</feature>
<feature type="domain" description="DUF5930" evidence="4">
    <location>
        <begin position="1"/>
        <end position="321"/>
    </location>
</feature>
<feature type="transmembrane region" description="Helical" evidence="2">
    <location>
        <begin position="41"/>
        <end position="63"/>
    </location>
</feature>
<dbReference type="GO" id="GO:0004222">
    <property type="term" value="F:metalloendopeptidase activity"/>
    <property type="evidence" value="ECO:0007669"/>
    <property type="project" value="TreeGrafter"/>
</dbReference>
<organism evidence="5 6">
    <name type="scientific">Marivivens niveibacter</name>
    <dbReference type="NCBI Taxonomy" id="1930667"/>
    <lineage>
        <taxon>Bacteria</taxon>
        <taxon>Pseudomonadati</taxon>
        <taxon>Pseudomonadota</taxon>
        <taxon>Alphaproteobacteria</taxon>
        <taxon>Rhodobacterales</taxon>
        <taxon>Paracoccaceae</taxon>
        <taxon>Marivivens group</taxon>
        <taxon>Marivivens</taxon>
    </lineage>
</organism>
<keyword evidence="1" id="KW-0175">Coiled coil</keyword>
<feature type="coiled-coil region" evidence="1">
    <location>
        <begin position="195"/>
        <end position="229"/>
    </location>
</feature>
<dbReference type="InterPro" id="IPR011055">
    <property type="entry name" value="Dup_hybrid_motif"/>
</dbReference>
<dbReference type="Pfam" id="PF01551">
    <property type="entry name" value="Peptidase_M23"/>
    <property type="match status" value="1"/>
</dbReference>
<comment type="caution">
    <text evidence="5">The sequence shown here is derived from an EMBL/GenBank/DDBJ whole genome shotgun (WGS) entry which is preliminary data.</text>
</comment>
<proteinExistence type="predicted"/>
<dbReference type="OrthoDB" id="9805070at2"/>
<name>A0A251WXF8_9RHOB</name>
<sequence length="438" mass="48843">MRTRVMARLHAVLERYFPEKRLYLRSDTETRFVRLRSETQMFVWVTGSIVVAWTIIATAIVLMDSIGAGNFRAQAQREQIEYESRLQALATERDRRAEEAAAASARFGSALEQISMMQSELLHSEDRRRELETGIEVIQSTLRRTMQEREALSERMDTLQAAIASGEGTAGVGAGSSDETLDLLAAALADTAAERDIIEANAQDAIERAEELELELRLMEDKNDEIFRQLEEAMMVSVEPLDNMFRAAGLDTDRLLDQVRQGYSGMGGPMMPLQMSTRGSTEIDPDAARANGILSEMDRINLYRIAAERTPFAMPVFENFRFTSGYGMRWGRMHYGTDFAGPIGTPIHATADGVVTHAGWSTGYGRLIKIQHEAGIETRYAHLNAIRVEVGQRVSRGDRIGDMGNSGRSTGPHLHYEVRVGGEAVNPMIYIRAGQDVF</sequence>
<dbReference type="InterPro" id="IPR016047">
    <property type="entry name" value="M23ase_b-sheet_dom"/>
</dbReference>
<keyword evidence="2" id="KW-0472">Membrane</keyword>
<keyword evidence="2" id="KW-0812">Transmembrane</keyword>
<protein>
    <submittedName>
        <fullName evidence="5">Peptidase M23</fullName>
    </submittedName>
</protein>
<evidence type="ECO:0000256" key="1">
    <source>
        <dbReference type="SAM" id="Coils"/>
    </source>
</evidence>
<dbReference type="PANTHER" id="PTHR21666">
    <property type="entry name" value="PEPTIDASE-RELATED"/>
    <property type="match status" value="1"/>
</dbReference>
<evidence type="ECO:0000256" key="2">
    <source>
        <dbReference type="SAM" id="Phobius"/>
    </source>
</evidence>
<dbReference type="AlphaFoldDB" id="A0A251WXF8"/>
<dbReference type="FunFam" id="2.70.70.10:FF:000006">
    <property type="entry name" value="M23 family peptidase"/>
    <property type="match status" value="1"/>
</dbReference>
<dbReference type="PANTHER" id="PTHR21666:SF270">
    <property type="entry name" value="MUREIN HYDROLASE ACTIVATOR ENVC"/>
    <property type="match status" value="1"/>
</dbReference>
<dbReference type="InterPro" id="IPR045974">
    <property type="entry name" value="DUF5930"/>
</dbReference>
<gene>
    <name evidence="5" type="ORF">BVC71_11950</name>
</gene>
<dbReference type="SUPFAM" id="SSF51261">
    <property type="entry name" value="Duplicated hybrid motif"/>
    <property type="match status" value="1"/>
</dbReference>
<dbReference type="Pfam" id="PF19353">
    <property type="entry name" value="DUF5930"/>
    <property type="match status" value="1"/>
</dbReference>
<evidence type="ECO:0000313" key="6">
    <source>
        <dbReference type="Proteomes" id="UP000194664"/>
    </source>
</evidence>
<dbReference type="EMBL" id="MSPP01000004">
    <property type="protein sequence ID" value="OUD08643.1"/>
    <property type="molecule type" value="Genomic_DNA"/>
</dbReference>
<evidence type="ECO:0000259" key="3">
    <source>
        <dbReference type="Pfam" id="PF01551"/>
    </source>
</evidence>
<keyword evidence="6" id="KW-1185">Reference proteome</keyword>
<dbReference type="InterPro" id="IPR050570">
    <property type="entry name" value="Cell_wall_metabolism_enzyme"/>
</dbReference>